<dbReference type="KEGG" id="puo:RZN69_03175"/>
<reference evidence="1 2" key="1">
    <citation type="submission" date="2023-10" db="EMBL/GenBank/DDBJ databases">
        <title>Rubellicoccus peritrichatus gen. nov., sp. nov., isolated from an algae of coral reef tank.</title>
        <authorList>
            <person name="Luo J."/>
        </authorList>
    </citation>
    <scope>NUCLEOTIDE SEQUENCE [LARGE SCALE GENOMIC DNA]</scope>
    <source>
        <strain evidence="1 2">CR14</strain>
    </source>
</reference>
<protein>
    <submittedName>
        <fullName evidence="1">Uncharacterized protein</fullName>
    </submittedName>
</protein>
<sequence length="142" mass="16318">MLAPLFEDYVREATGPQRYKATGGLSDSFKIVDLENDAVVATEKKDGLGKWTLRINTSKGDAESTFLVSRSLLGQYKWGTGKKDMEFNLVDDVRSFESGQFKVSHRDYQNRLEISAKDESALLSAIWFCFWYWQRFNYTSSD</sequence>
<evidence type="ECO:0000313" key="1">
    <source>
        <dbReference type="EMBL" id="WOO42075.1"/>
    </source>
</evidence>
<accession>A0AAQ3QWP8</accession>
<dbReference type="AlphaFoldDB" id="A0AAQ3QWP8"/>
<gene>
    <name evidence="1" type="ORF">RZN69_03175</name>
</gene>
<organism evidence="1 2">
    <name type="scientific">Rubellicoccus peritrichatus</name>
    <dbReference type="NCBI Taxonomy" id="3080537"/>
    <lineage>
        <taxon>Bacteria</taxon>
        <taxon>Pseudomonadati</taxon>
        <taxon>Verrucomicrobiota</taxon>
        <taxon>Opitutia</taxon>
        <taxon>Puniceicoccales</taxon>
        <taxon>Cerasicoccaceae</taxon>
        <taxon>Rubellicoccus</taxon>
    </lineage>
</organism>
<proteinExistence type="predicted"/>
<name>A0AAQ3QWP8_9BACT</name>
<dbReference type="EMBL" id="CP136920">
    <property type="protein sequence ID" value="WOO42075.1"/>
    <property type="molecule type" value="Genomic_DNA"/>
</dbReference>
<dbReference type="Proteomes" id="UP001304300">
    <property type="component" value="Chromosome"/>
</dbReference>
<evidence type="ECO:0000313" key="2">
    <source>
        <dbReference type="Proteomes" id="UP001304300"/>
    </source>
</evidence>
<keyword evidence="2" id="KW-1185">Reference proteome</keyword>
<dbReference type="RefSeq" id="WP_317834559.1">
    <property type="nucleotide sequence ID" value="NZ_CP136920.1"/>
</dbReference>